<dbReference type="PANTHER" id="PTHR31001">
    <property type="entry name" value="UNCHARACTERIZED TRANSCRIPTIONAL REGULATORY PROTEIN"/>
    <property type="match status" value="1"/>
</dbReference>
<dbReference type="Proteomes" id="UP000676310">
    <property type="component" value="Unassembled WGS sequence"/>
</dbReference>
<evidence type="ECO:0000256" key="1">
    <source>
        <dbReference type="ARBA" id="ARBA00004123"/>
    </source>
</evidence>
<proteinExistence type="predicted"/>
<sequence>MVNLTMDDSNVSKGPRPRLTCTECYRRKIKCDKHVPCSTGYASFCTREDAAVASSAPPPPAYQAQGAAAGPDNLVRALLDRVGQLEAKLQEQHNIVSSETPLPPPQLSDTPASPSNDAAVTSSTDNGITSQPADTDDAATVLEFLAWGRKKDADYGTSSEHNSGPRRLSIRHDDGGTKSNITCETSRDAQLDVLEALLPNKSHIIQLVEYHSTSILWYHGSYSSAMFRDDLDLFLGECEGDVRHQDRNLQWLGLLFAIITGSITCAPPSICQTWGFSSEERTVLSQKWYEATVTCLEIAGYIEIHTIYSVQAIATLTIAAHILGKSNSQSILLASAGRIAQSLGLHRLGPESAIEATSKEQLRQREAGRRVFNQLCTQDWFQIPFSESYSLNPRFFKTSKPLNCNDEDMVPQPLSTPTQASYCNYRYDIAALMPQLLDAMAGCNTLFTKYEQVLQYDDKMRKLATACMPTFLSTNAPVATDWPIYVGWARRSLAICASHKIIMIHRKFIGLSFTNSAFSFTRRTCIAASKTILKEALSGNDEQGPILWIEQAFSVAAGIILSLDTFHRSASEREFEEHKSLVADAIGYLRRFQDSKIASRGVQLLSGLQREIREGGSVNHRKRQRPAEYSDLTPSSGKRARTFNVENFISNVSQDLQVTTPTSSTANAPTSVGDASWYTFMNLLPPQTGFGRQSLFDDLLSFQF</sequence>
<dbReference type="InterPro" id="IPR036864">
    <property type="entry name" value="Zn2-C6_fun-type_DNA-bd_sf"/>
</dbReference>
<evidence type="ECO:0008006" key="6">
    <source>
        <dbReference type="Google" id="ProtNLM"/>
    </source>
</evidence>
<dbReference type="Gene3D" id="4.10.240.10">
    <property type="entry name" value="Zn(2)-C6 fungal-type DNA-binding domain"/>
    <property type="match status" value="1"/>
</dbReference>
<evidence type="ECO:0000313" key="5">
    <source>
        <dbReference type="Proteomes" id="UP000676310"/>
    </source>
</evidence>
<dbReference type="GO" id="GO:0000981">
    <property type="term" value="F:DNA-binding transcription factor activity, RNA polymerase II-specific"/>
    <property type="evidence" value="ECO:0007669"/>
    <property type="project" value="InterPro"/>
</dbReference>
<dbReference type="GeneID" id="67019375"/>
<dbReference type="GO" id="GO:0005634">
    <property type="term" value="C:nucleus"/>
    <property type="evidence" value="ECO:0007669"/>
    <property type="project" value="UniProtKB-SubCell"/>
</dbReference>
<feature type="compositionally biased region" description="Polar residues" evidence="3">
    <location>
        <begin position="107"/>
        <end position="133"/>
    </location>
</feature>
<reference evidence="4" key="1">
    <citation type="submission" date="2021-05" db="EMBL/GenBank/DDBJ databases">
        <authorList>
            <person name="Stam R."/>
        </authorList>
    </citation>
    <scope>NUCLEOTIDE SEQUENCE</scope>
    <source>
        <strain evidence="4">CS162</strain>
    </source>
</reference>
<keyword evidence="5" id="KW-1185">Reference proteome</keyword>
<dbReference type="PANTHER" id="PTHR31001:SF76">
    <property type="entry name" value="ZN(2)-C6 FUNGAL-TYPE DOMAIN-CONTAINING PROTEIN"/>
    <property type="match status" value="1"/>
</dbReference>
<comment type="subcellular location">
    <subcellularLocation>
        <location evidence="1">Nucleus</location>
    </subcellularLocation>
</comment>
<dbReference type="RefSeq" id="XP_043170944.1">
    <property type="nucleotide sequence ID" value="XM_043315009.1"/>
</dbReference>
<evidence type="ECO:0000256" key="2">
    <source>
        <dbReference type="ARBA" id="ARBA00023242"/>
    </source>
</evidence>
<dbReference type="InterPro" id="IPR050613">
    <property type="entry name" value="Sec_Metabolite_Reg"/>
</dbReference>
<evidence type="ECO:0000256" key="3">
    <source>
        <dbReference type="SAM" id="MobiDB-lite"/>
    </source>
</evidence>
<dbReference type="AlphaFoldDB" id="A0A8J2I401"/>
<name>A0A8J2I401_9PLEO</name>
<organism evidence="4 5">
    <name type="scientific">Alternaria atra</name>
    <dbReference type="NCBI Taxonomy" id="119953"/>
    <lineage>
        <taxon>Eukaryota</taxon>
        <taxon>Fungi</taxon>
        <taxon>Dikarya</taxon>
        <taxon>Ascomycota</taxon>
        <taxon>Pezizomycotina</taxon>
        <taxon>Dothideomycetes</taxon>
        <taxon>Pleosporomycetidae</taxon>
        <taxon>Pleosporales</taxon>
        <taxon>Pleosporineae</taxon>
        <taxon>Pleosporaceae</taxon>
        <taxon>Alternaria</taxon>
        <taxon>Alternaria sect. Ulocladioides</taxon>
    </lineage>
</organism>
<feature type="region of interest" description="Disordered" evidence="3">
    <location>
        <begin position="616"/>
        <end position="637"/>
    </location>
</feature>
<feature type="region of interest" description="Disordered" evidence="3">
    <location>
        <begin position="95"/>
        <end position="135"/>
    </location>
</feature>
<dbReference type="GO" id="GO:0008270">
    <property type="term" value="F:zinc ion binding"/>
    <property type="evidence" value="ECO:0007669"/>
    <property type="project" value="InterPro"/>
</dbReference>
<dbReference type="EMBL" id="CAJRGZ010000022">
    <property type="protein sequence ID" value="CAG5171828.1"/>
    <property type="molecule type" value="Genomic_DNA"/>
</dbReference>
<accession>A0A8J2I401</accession>
<dbReference type="CDD" id="cd00067">
    <property type="entry name" value="GAL4"/>
    <property type="match status" value="1"/>
</dbReference>
<protein>
    <recommendedName>
        <fullName evidence="6">Zn(2)-C6 fungal-type domain-containing protein</fullName>
    </recommendedName>
</protein>
<keyword evidence="2" id="KW-0539">Nucleus</keyword>
<gene>
    <name evidence="4" type="ORF">ALTATR162_LOCUS7381</name>
</gene>
<dbReference type="InterPro" id="IPR001138">
    <property type="entry name" value="Zn2Cys6_DnaBD"/>
</dbReference>
<comment type="caution">
    <text evidence="4">The sequence shown here is derived from an EMBL/GenBank/DDBJ whole genome shotgun (WGS) entry which is preliminary data.</text>
</comment>
<dbReference type="OrthoDB" id="410267at2759"/>
<feature type="region of interest" description="Disordered" evidence="3">
    <location>
        <begin position="153"/>
        <end position="182"/>
    </location>
</feature>
<evidence type="ECO:0000313" key="4">
    <source>
        <dbReference type="EMBL" id="CAG5171828.1"/>
    </source>
</evidence>
<dbReference type="CDD" id="cd12148">
    <property type="entry name" value="fungal_TF_MHR"/>
    <property type="match status" value="1"/>
</dbReference>